<feature type="compositionally biased region" description="Polar residues" evidence="1">
    <location>
        <begin position="10"/>
        <end position="20"/>
    </location>
</feature>
<evidence type="ECO:0000256" key="1">
    <source>
        <dbReference type="SAM" id="MobiDB-lite"/>
    </source>
</evidence>
<organism evidence="2 3">
    <name type="scientific">Cyclospora cayetanensis</name>
    <dbReference type="NCBI Taxonomy" id="88456"/>
    <lineage>
        <taxon>Eukaryota</taxon>
        <taxon>Sar</taxon>
        <taxon>Alveolata</taxon>
        <taxon>Apicomplexa</taxon>
        <taxon>Conoidasida</taxon>
        <taxon>Coccidia</taxon>
        <taxon>Eucoccidiorida</taxon>
        <taxon>Eimeriorina</taxon>
        <taxon>Eimeriidae</taxon>
        <taxon>Cyclospora</taxon>
    </lineage>
</organism>
<dbReference type="VEuPathDB" id="ToxoDB:cyc_06998"/>
<evidence type="ECO:0000313" key="2">
    <source>
        <dbReference type="EMBL" id="OEH79651.1"/>
    </source>
</evidence>
<comment type="caution">
    <text evidence="2">The sequence shown here is derived from an EMBL/GenBank/DDBJ whole genome shotgun (WGS) entry which is preliminary data.</text>
</comment>
<keyword evidence="3" id="KW-1185">Reference proteome</keyword>
<dbReference type="EMBL" id="JROU02000320">
    <property type="protein sequence ID" value="OEH79651.1"/>
    <property type="molecule type" value="Genomic_DNA"/>
</dbReference>
<dbReference type="AlphaFoldDB" id="A0A1D3D882"/>
<dbReference type="InParanoid" id="A0A1D3D882"/>
<sequence length="79" mass="9518">MQRKHREQQTESFQRSQGRLQQAEFPRQLLSRRARRAVLWGTPVSVHLQKQQQLSRLLPYRLQRLELQQSLSGERRLSP</sequence>
<gene>
    <name evidence="2" type="ORF">cyc_06998</name>
</gene>
<name>A0A1D3D882_9EIME</name>
<accession>A0A1D3D882</accession>
<dbReference type="Proteomes" id="UP000095192">
    <property type="component" value="Unassembled WGS sequence"/>
</dbReference>
<protein>
    <submittedName>
        <fullName evidence="2">Uncharacterized protein</fullName>
    </submittedName>
</protein>
<feature type="region of interest" description="Disordered" evidence="1">
    <location>
        <begin position="1"/>
        <end position="25"/>
    </location>
</feature>
<proteinExistence type="predicted"/>
<evidence type="ECO:0000313" key="3">
    <source>
        <dbReference type="Proteomes" id="UP000095192"/>
    </source>
</evidence>
<reference evidence="2 3" key="1">
    <citation type="journal article" date="2016" name="BMC Genomics">
        <title>Comparative genomics reveals Cyclospora cayetanensis possesses coccidia-like metabolism and invasion components but unique surface antigens.</title>
        <authorList>
            <person name="Liu S."/>
            <person name="Wang L."/>
            <person name="Zheng H."/>
            <person name="Xu Z."/>
            <person name="Roellig D.M."/>
            <person name="Li N."/>
            <person name="Frace M.A."/>
            <person name="Tang K."/>
            <person name="Arrowood M.J."/>
            <person name="Moss D.M."/>
            <person name="Zhang L."/>
            <person name="Feng Y."/>
            <person name="Xiao L."/>
        </authorList>
    </citation>
    <scope>NUCLEOTIDE SEQUENCE [LARGE SCALE GENOMIC DNA]</scope>
    <source>
        <strain evidence="2 3">CHN_HEN01</strain>
    </source>
</reference>